<feature type="transmembrane region" description="Helical" evidence="1">
    <location>
        <begin position="63"/>
        <end position="81"/>
    </location>
</feature>
<keyword evidence="1" id="KW-0812">Transmembrane</keyword>
<sequence length="96" mass="10124">MIVRIAQWVLRICIGLALILGILFWTSHAADSLVFVHMGLGILVVISLWTLGLAQALTKGGDWSLAIGAVVVGLILVASGGPRTRFSRARGTGSSR</sequence>
<evidence type="ECO:0000313" key="3">
    <source>
        <dbReference type="Proteomes" id="UP000004508"/>
    </source>
</evidence>
<dbReference type="AlphaFoldDB" id="D6U7Y0"/>
<keyword evidence="1" id="KW-0472">Membrane</keyword>
<feature type="transmembrane region" description="Helical" evidence="1">
    <location>
        <begin position="33"/>
        <end position="57"/>
    </location>
</feature>
<keyword evidence="3" id="KW-1185">Reference proteome</keyword>
<name>D6U7Y0_KTERA</name>
<dbReference type="Proteomes" id="UP000004508">
    <property type="component" value="Unassembled WGS sequence"/>
</dbReference>
<comment type="caution">
    <text evidence="2">The sequence shown here is derived from an EMBL/GenBank/DDBJ whole genome shotgun (WGS) entry which is preliminary data.</text>
</comment>
<dbReference type="STRING" id="485913.Krac_0526"/>
<proteinExistence type="predicted"/>
<reference evidence="2 3" key="1">
    <citation type="journal article" date="2011" name="Stand. Genomic Sci.">
        <title>Non-contiguous finished genome sequence and contextual data of the filamentous soil bacterium Ktedonobacter racemifer type strain (SOSP1-21).</title>
        <authorList>
            <person name="Chang Y.J."/>
            <person name="Land M."/>
            <person name="Hauser L."/>
            <person name="Chertkov O."/>
            <person name="Del Rio T.G."/>
            <person name="Nolan M."/>
            <person name="Copeland A."/>
            <person name="Tice H."/>
            <person name="Cheng J.F."/>
            <person name="Lucas S."/>
            <person name="Han C."/>
            <person name="Goodwin L."/>
            <person name="Pitluck S."/>
            <person name="Ivanova N."/>
            <person name="Ovchinikova G."/>
            <person name="Pati A."/>
            <person name="Chen A."/>
            <person name="Palaniappan K."/>
            <person name="Mavromatis K."/>
            <person name="Liolios K."/>
            <person name="Brettin T."/>
            <person name="Fiebig A."/>
            <person name="Rohde M."/>
            <person name="Abt B."/>
            <person name="Goker M."/>
            <person name="Detter J.C."/>
            <person name="Woyke T."/>
            <person name="Bristow J."/>
            <person name="Eisen J.A."/>
            <person name="Markowitz V."/>
            <person name="Hugenholtz P."/>
            <person name="Kyrpides N.C."/>
            <person name="Klenk H.P."/>
            <person name="Lapidus A."/>
        </authorList>
    </citation>
    <scope>NUCLEOTIDE SEQUENCE [LARGE SCALE GENOMIC DNA]</scope>
    <source>
        <strain evidence="3">DSM 44963</strain>
    </source>
</reference>
<organism evidence="2 3">
    <name type="scientific">Ktedonobacter racemifer DSM 44963</name>
    <dbReference type="NCBI Taxonomy" id="485913"/>
    <lineage>
        <taxon>Bacteria</taxon>
        <taxon>Bacillati</taxon>
        <taxon>Chloroflexota</taxon>
        <taxon>Ktedonobacteria</taxon>
        <taxon>Ktedonobacterales</taxon>
        <taxon>Ktedonobacteraceae</taxon>
        <taxon>Ktedonobacter</taxon>
    </lineage>
</organism>
<protein>
    <submittedName>
        <fullName evidence="2">Uncharacterized protein</fullName>
    </submittedName>
</protein>
<dbReference type="EMBL" id="ADVG01000005">
    <property type="protein sequence ID" value="EFH79991.1"/>
    <property type="molecule type" value="Genomic_DNA"/>
</dbReference>
<evidence type="ECO:0000313" key="2">
    <source>
        <dbReference type="EMBL" id="EFH79991.1"/>
    </source>
</evidence>
<accession>D6U7Y0</accession>
<evidence type="ECO:0000256" key="1">
    <source>
        <dbReference type="SAM" id="Phobius"/>
    </source>
</evidence>
<gene>
    <name evidence="2" type="ORF">Krac_0526</name>
</gene>
<dbReference type="InParanoid" id="D6U7Y0"/>
<feature type="transmembrane region" description="Helical" evidence="1">
    <location>
        <begin position="6"/>
        <end position="26"/>
    </location>
</feature>
<keyword evidence="1" id="KW-1133">Transmembrane helix</keyword>